<gene>
    <name evidence="2" type="ORF">SAMN05421538_1078</name>
</gene>
<protein>
    <submittedName>
        <fullName evidence="2">Protein phosphatase</fullName>
    </submittedName>
</protein>
<dbReference type="InterPro" id="IPR001932">
    <property type="entry name" value="PPM-type_phosphatase-like_dom"/>
</dbReference>
<accession>A0A1G7D6U8</accession>
<evidence type="ECO:0000313" key="3">
    <source>
        <dbReference type="Proteomes" id="UP000199344"/>
    </source>
</evidence>
<dbReference type="Gene3D" id="3.60.40.10">
    <property type="entry name" value="PPM-type phosphatase domain"/>
    <property type="match status" value="1"/>
</dbReference>
<dbReference type="Pfam" id="PF13672">
    <property type="entry name" value="PP2C_2"/>
    <property type="match status" value="1"/>
</dbReference>
<feature type="domain" description="PPM-type phosphatase" evidence="1">
    <location>
        <begin position="5"/>
        <end position="233"/>
    </location>
</feature>
<evidence type="ECO:0000259" key="1">
    <source>
        <dbReference type="PROSITE" id="PS51746"/>
    </source>
</evidence>
<dbReference type="CDD" id="cd00143">
    <property type="entry name" value="PP2Cc"/>
    <property type="match status" value="1"/>
</dbReference>
<dbReference type="PANTHER" id="PTHR13832:SF827">
    <property type="entry name" value="PROTEIN PHOSPHATASE 1L"/>
    <property type="match status" value="1"/>
</dbReference>
<dbReference type="InterPro" id="IPR015655">
    <property type="entry name" value="PP2C"/>
</dbReference>
<sequence length="237" mass="25641">MVIRGNGLTHVGRVRENNEDAILTDPGGLLWAVVDGMGGYGNGEIAADMVIDRIATLSDHAPAEAGLRQLIAEANEQILTRSAQEGIDQMGATMVAAMIQNAVATIAWVGDCRAYLWRDSALRQLTSDHSVVQELIDSGLLDPDQRETHPQRHVVTRAVGVEPAIEIDTTRFEMVRKDRLMLCSDGLTTCVPDRQIAAIMARPADPRSLCRALAMQALENGAPDNVSVVAIFAQEAY</sequence>
<dbReference type="PANTHER" id="PTHR13832">
    <property type="entry name" value="PROTEIN PHOSPHATASE 2C"/>
    <property type="match status" value="1"/>
</dbReference>
<proteinExistence type="predicted"/>
<dbReference type="SMART" id="SM00332">
    <property type="entry name" value="PP2Cc"/>
    <property type="match status" value="1"/>
</dbReference>
<dbReference type="STRING" id="591205.SAMN05421538_1078"/>
<dbReference type="SUPFAM" id="SSF81606">
    <property type="entry name" value="PP2C-like"/>
    <property type="match status" value="1"/>
</dbReference>
<reference evidence="2 3" key="1">
    <citation type="submission" date="2016-10" db="EMBL/GenBank/DDBJ databases">
        <authorList>
            <person name="de Groot N.N."/>
        </authorList>
    </citation>
    <scope>NUCLEOTIDE SEQUENCE [LARGE SCALE GENOMIC DNA]</scope>
    <source>
        <strain evidence="2 3">DSM 22220</strain>
    </source>
</reference>
<organism evidence="2 3">
    <name type="scientific">Paracoccus isoporae</name>
    <dbReference type="NCBI Taxonomy" id="591205"/>
    <lineage>
        <taxon>Bacteria</taxon>
        <taxon>Pseudomonadati</taxon>
        <taxon>Pseudomonadota</taxon>
        <taxon>Alphaproteobacteria</taxon>
        <taxon>Rhodobacterales</taxon>
        <taxon>Paracoccaceae</taxon>
        <taxon>Paracoccus</taxon>
    </lineage>
</organism>
<dbReference type="EMBL" id="FNAH01000007">
    <property type="protein sequence ID" value="SDE47251.1"/>
    <property type="molecule type" value="Genomic_DNA"/>
</dbReference>
<dbReference type="InterPro" id="IPR036457">
    <property type="entry name" value="PPM-type-like_dom_sf"/>
</dbReference>
<dbReference type="Proteomes" id="UP000199344">
    <property type="component" value="Unassembled WGS sequence"/>
</dbReference>
<keyword evidence="3" id="KW-1185">Reference proteome</keyword>
<dbReference type="SMART" id="SM00331">
    <property type="entry name" value="PP2C_SIG"/>
    <property type="match status" value="1"/>
</dbReference>
<dbReference type="AlphaFoldDB" id="A0A1G7D6U8"/>
<name>A0A1G7D6U8_9RHOB</name>
<dbReference type="RefSeq" id="WP_245727287.1">
    <property type="nucleotide sequence ID" value="NZ_FNAH01000007.1"/>
</dbReference>
<dbReference type="PROSITE" id="PS51746">
    <property type="entry name" value="PPM_2"/>
    <property type="match status" value="1"/>
</dbReference>
<dbReference type="GO" id="GO:0004722">
    <property type="term" value="F:protein serine/threonine phosphatase activity"/>
    <property type="evidence" value="ECO:0007669"/>
    <property type="project" value="InterPro"/>
</dbReference>
<evidence type="ECO:0000313" key="2">
    <source>
        <dbReference type="EMBL" id="SDE47251.1"/>
    </source>
</evidence>